<dbReference type="InterPro" id="IPR001031">
    <property type="entry name" value="Thioesterase"/>
</dbReference>
<dbReference type="SUPFAM" id="SSF52151">
    <property type="entry name" value="FabD/lysophospholipase-like"/>
    <property type="match status" value="1"/>
</dbReference>
<dbReference type="PROSITE" id="PS50075">
    <property type="entry name" value="CARRIER"/>
    <property type="match status" value="1"/>
</dbReference>
<feature type="domain" description="Carrier" evidence="7">
    <location>
        <begin position="1740"/>
        <end position="1815"/>
    </location>
</feature>
<feature type="active site" description="Proton acceptor; for dehydratase activity" evidence="5">
    <location>
        <position position="970"/>
    </location>
</feature>
<dbReference type="SUPFAM" id="SSF53901">
    <property type="entry name" value="Thiolase-like"/>
    <property type="match status" value="1"/>
</dbReference>
<dbReference type="Pfam" id="PF21089">
    <property type="entry name" value="PKS_DH_N"/>
    <property type="match status" value="1"/>
</dbReference>
<dbReference type="Pfam" id="PF00109">
    <property type="entry name" value="ketoacyl-synt"/>
    <property type="match status" value="1"/>
</dbReference>
<dbReference type="InterPro" id="IPR020806">
    <property type="entry name" value="PKS_PP-bd"/>
</dbReference>
<dbReference type="SMART" id="SM01294">
    <property type="entry name" value="PKS_PP_betabranch"/>
    <property type="match status" value="1"/>
</dbReference>
<dbReference type="InterPro" id="IPR032821">
    <property type="entry name" value="PKS_assoc"/>
</dbReference>
<dbReference type="InterPro" id="IPR014031">
    <property type="entry name" value="Ketoacyl_synth_C"/>
</dbReference>
<dbReference type="SUPFAM" id="SSF55048">
    <property type="entry name" value="Probable ACP-binding domain of malonyl-CoA ACP transacylase"/>
    <property type="match status" value="1"/>
</dbReference>
<dbReference type="SUPFAM" id="SSF51735">
    <property type="entry name" value="NAD(P)-binding Rossmann-fold domains"/>
    <property type="match status" value="2"/>
</dbReference>
<evidence type="ECO:0000259" key="7">
    <source>
        <dbReference type="PROSITE" id="PS50075"/>
    </source>
</evidence>
<dbReference type="InterPro" id="IPR016035">
    <property type="entry name" value="Acyl_Trfase/lysoPLipase"/>
</dbReference>
<dbReference type="InterPro" id="IPR049551">
    <property type="entry name" value="PKS_DH_C"/>
</dbReference>
<dbReference type="SUPFAM" id="SSF53474">
    <property type="entry name" value="alpha/beta-Hydrolases"/>
    <property type="match status" value="1"/>
</dbReference>
<dbReference type="InterPro" id="IPR036736">
    <property type="entry name" value="ACP-like_sf"/>
</dbReference>
<evidence type="ECO:0000259" key="9">
    <source>
        <dbReference type="PROSITE" id="PS52019"/>
    </source>
</evidence>
<dbReference type="EMBL" id="BAAAPC010000015">
    <property type="protein sequence ID" value="GAA2005067.1"/>
    <property type="molecule type" value="Genomic_DNA"/>
</dbReference>
<dbReference type="InterPro" id="IPR042104">
    <property type="entry name" value="PKS_dehydratase_sf"/>
</dbReference>
<dbReference type="InterPro" id="IPR020841">
    <property type="entry name" value="PKS_Beta-ketoAc_synthase_dom"/>
</dbReference>
<dbReference type="InterPro" id="IPR036291">
    <property type="entry name" value="NAD(P)-bd_dom_sf"/>
</dbReference>
<dbReference type="InterPro" id="IPR018201">
    <property type="entry name" value="Ketoacyl_synth_AS"/>
</dbReference>
<dbReference type="SMART" id="SM00823">
    <property type="entry name" value="PKS_PP"/>
    <property type="match status" value="1"/>
</dbReference>
<dbReference type="SMART" id="SM00824">
    <property type="entry name" value="PKS_TE"/>
    <property type="match status" value="1"/>
</dbReference>
<dbReference type="Gene3D" id="3.40.50.1820">
    <property type="entry name" value="alpha/beta hydrolase"/>
    <property type="match status" value="1"/>
</dbReference>
<keyword evidence="1" id="KW-0596">Phosphopantetheine</keyword>
<dbReference type="InterPro" id="IPR016039">
    <property type="entry name" value="Thiolase-like"/>
</dbReference>
<dbReference type="PROSITE" id="PS52019">
    <property type="entry name" value="PKS_MFAS_DH"/>
    <property type="match status" value="1"/>
</dbReference>
<dbReference type="PROSITE" id="PS00606">
    <property type="entry name" value="KS3_1"/>
    <property type="match status" value="1"/>
</dbReference>
<feature type="domain" description="PKS/mFAS DH" evidence="9">
    <location>
        <begin position="938"/>
        <end position="1216"/>
    </location>
</feature>
<dbReference type="SMART" id="SM00825">
    <property type="entry name" value="PKS_KS"/>
    <property type="match status" value="1"/>
</dbReference>
<dbReference type="Pfam" id="PF16197">
    <property type="entry name" value="KAsynt_C_assoc"/>
    <property type="match status" value="1"/>
</dbReference>
<comment type="caution">
    <text evidence="10">The sequence shown here is derived from an EMBL/GenBank/DDBJ whole genome shotgun (WGS) entry which is preliminary data.</text>
</comment>
<dbReference type="InterPro" id="IPR006162">
    <property type="entry name" value="Ppantetheine_attach_site"/>
</dbReference>
<evidence type="ECO:0000313" key="10">
    <source>
        <dbReference type="EMBL" id="GAA2005067.1"/>
    </source>
</evidence>
<dbReference type="InterPro" id="IPR020802">
    <property type="entry name" value="TesA-like"/>
</dbReference>
<dbReference type="InterPro" id="IPR014030">
    <property type="entry name" value="Ketoacyl_synth_N"/>
</dbReference>
<dbReference type="Pfam" id="PF14765">
    <property type="entry name" value="PS-DH"/>
    <property type="match status" value="1"/>
</dbReference>
<dbReference type="InterPro" id="IPR009081">
    <property type="entry name" value="PP-bd_ACP"/>
</dbReference>
<feature type="domain" description="Ketosynthase family 3 (KS3)" evidence="8">
    <location>
        <begin position="33"/>
        <end position="459"/>
    </location>
</feature>
<evidence type="ECO:0000256" key="3">
    <source>
        <dbReference type="ARBA" id="ARBA00022679"/>
    </source>
</evidence>
<keyword evidence="11" id="KW-1185">Reference proteome</keyword>
<sequence length="2124" mass="222187">MANEDKLRDVLKQVTTDLQRVREQNRRLLYKAGEPVAVVGVGCRFPGGAVSGEGLWGVVSGGVDAVGGFPTDRGWDLEELFSQDGDLAATSYVREGGFVEDAGGFDAGFFGVSPREAMAMDPQQRLLLETSWEAAEHGGINPLSLRRSGTGVFLGVVAQDYGPRLHEAAGGVDAHLLTGNAASVAAGRVSHTFGLEGPAISVDTACSSSLVALHLAVRSLRAGECSLALAGGATVLAGPGAFTAFCRQRGLAPDGRCKAFSAAADGTGWAEGAGVLLLERLSDARANGRRILGVVRGTAVNHDGVSSGLTVPNGASQQRVIARALADAGLSAGDIDAVEAHGTGTRLGDPIEANALIATYGREHSADDPLWLGSFKSNIGHAVAAAGVGGVIKMLMALRHGVLPPTLHVDAPTPEVDWSSGAVRLLTEARAWERDGRPRRAGVSSFGMSGTNAHVILEEAPEELATSGITLPRQAEWSTPRTLPWVVSGKSGGALGAQARRLREALDAEPRIATADGAWSLATTRATFEHRAVVLASDRDGLASGLEAIADDRSAPGVVRRRAPIGPADRPVLVFPGQGAQWSGMGVELLESSAVFRERMEACAAALEPFTGWSLFDALRDAPGGPPRDRVDVVQPMLWAMMVALARTWEWLGVRPAAVVGHSQGEIAAACVAGALTLEDAAKVVALRSRAVRALAGTGGMVSLALSEDAAARLVEEWPGRLHIATINGPSSTVAAGDPAAVYDLLERCASEGIQAHRIGVDYASHTPAVEAARGEIADALEGLRPSEPDIPFFSTLVGGPLGGAPLDADYWYRALRNPVRFGPAVRAMVDAGYGLFIEASPHPVLTGAVEDTLAEADAPGAAVGSLRRGEGGWAPFLASVAEAWVHGAPIDWAPAIGGGEGRQVDLPTYPFQHRTYWLDSEEARIGGAADGGAPVDHPFLRTVIPLPGAGGTLFTGRISLRSHPWLADHAVDGTVLLPGTAMVGLALYAGDHTGTRHLDEMTLHTPLAIPAEGATTVQVTVGPADANGRRAVSVHSRPGRMSRDTEAPWTLHAEGELSAHRVPPAPTPVTWPPPNARPIDVDGAYERLAAMGYDYGPAFHGLRAAWGAGDEIYAEVRLPSERHAEATPFGLHPALLDAAQHGIAIANGADANGAIALPFSWSDVSLHADGATDLRVRISPTGPSAFTLTASDPDGAPVVTVGALTLRPMDPSRMADTASDTADDLFVLDWAPLSDAPETNTPHQWALLDPTGNGPLSSASHRVTVHPDVHAVRESIDSGAPAPEVVLLPCLPEPGRPCGAADGARAALHSMLDVLHRWLDDERLEDTRLVIVTSGSVAAQTDDQVADLAHAPLWGMIRTAQTEHPGRLIIIDVDDVEAALPLLPGAVASGEPAIALRDGRLLAPRLARPTLARDVSGQTSRALASNGSATAVEATAGQRPGADEEESLPAFPPNGTVLITGATGTLGGQVARHLVASHGVRHLLLIGRSGGRSAAAAELAADLTGLGAEVAFAACDVADRPSIARVLDSVPAEHPLSAIVHIAGVLDDGVLSSLTPERIDRVTRPKIDAAWNLHELTEGTDLAAFVMFSSAGALLGAPGQANYAAANAFLDALAHHRRAAGLPATSLSWGLWAQRTGMTGHLDATDLNRMTRMGMAGPLDTEQGLAHMDTALRSGLPHMVPLPLDLRGVRGRAARTGEVPPLFRRLVRPPRRRASGSAGSDAKALRERVAGLTPNEAEQVLTDLVRARAANVLGHPDAEQIDAERAFLEVGFDSLTAVELRNQINAATGLRLPPALIFTYPSPKDLAGYLAGELARTGSRPEGSSAHPNSPTTADTETPPDGTGLPDGLLDLFRQTCRLGRIEEGIRMIEAAAQVRPTFGYDGAPDGPPAPVRLAHGDAHPALLCFASLVMISGSQEYARFAAPFRGVRDVTVLPEPGFRPGERLPEDADVAIEAQVRAVLSCVGETGQPDFTLVGRSSGGWIAHAVTARLEARGVYPRAVVLIDTPLPDAPETLPIIETAVLHREEQLGLMDTARVTAMGGYLRMFATWKPEPITTPTLLVRPEGPVTDPSGEPLGGPNWRFAWHLPHTVLNVPGDHLTMMEEHAEATARALETWLTESLVA</sequence>
<feature type="region of interest" description="Disordered" evidence="6">
    <location>
        <begin position="1817"/>
        <end position="1848"/>
    </location>
</feature>
<dbReference type="Pfam" id="PF00698">
    <property type="entry name" value="Acyl_transf_1"/>
    <property type="match status" value="1"/>
</dbReference>
<keyword evidence="4" id="KW-0012">Acyltransferase</keyword>
<keyword evidence="2" id="KW-0597">Phosphoprotein</keyword>
<feature type="compositionally biased region" description="Low complexity" evidence="6">
    <location>
        <begin position="1836"/>
        <end position="1848"/>
    </location>
</feature>
<organism evidence="10 11">
    <name type="scientific">Nocardiopsis rhodophaea</name>
    <dbReference type="NCBI Taxonomy" id="280238"/>
    <lineage>
        <taxon>Bacteria</taxon>
        <taxon>Bacillati</taxon>
        <taxon>Actinomycetota</taxon>
        <taxon>Actinomycetes</taxon>
        <taxon>Streptosporangiales</taxon>
        <taxon>Nocardiopsidaceae</taxon>
        <taxon>Nocardiopsis</taxon>
    </lineage>
</organism>
<dbReference type="RefSeq" id="WP_344163903.1">
    <property type="nucleotide sequence ID" value="NZ_BAAAPC010000015.1"/>
</dbReference>
<feature type="region of interest" description="Disordered" evidence="6">
    <location>
        <begin position="1414"/>
        <end position="1453"/>
    </location>
</feature>
<dbReference type="Gene3D" id="3.30.70.3290">
    <property type="match status" value="1"/>
</dbReference>
<dbReference type="Gene3D" id="3.40.366.10">
    <property type="entry name" value="Malonyl-Coenzyme A Acyl Carrier Protein, domain 2"/>
    <property type="match status" value="1"/>
</dbReference>
<reference evidence="11" key="1">
    <citation type="journal article" date="2019" name="Int. J. Syst. Evol. Microbiol.">
        <title>The Global Catalogue of Microorganisms (GCM) 10K type strain sequencing project: providing services to taxonomists for standard genome sequencing and annotation.</title>
        <authorList>
            <consortium name="The Broad Institute Genomics Platform"/>
            <consortium name="The Broad Institute Genome Sequencing Center for Infectious Disease"/>
            <person name="Wu L."/>
            <person name="Ma J."/>
        </authorList>
    </citation>
    <scope>NUCLEOTIDE SEQUENCE [LARGE SCALE GENOMIC DNA]</scope>
    <source>
        <strain evidence="11">JCM 15313</strain>
    </source>
</reference>
<dbReference type="Gene3D" id="3.10.129.110">
    <property type="entry name" value="Polyketide synthase dehydratase"/>
    <property type="match status" value="1"/>
</dbReference>
<dbReference type="PANTHER" id="PTHR43775:SF51">
    <property type="entry name" value="INACTIVE PHENOLPHTHIOCEROL SYNTHESIS POLYKETIDE SYNTHASE TYPE I PKS1-RELATED"/>
    <property type="match status" value="1"/>
</dbReference>
<feature type="compositionally biased region" description="Polar residues" evidence="6">
    <location>
        <begin position="1417"/>
        <end position="1430"/>
    </location>
</feature>
<dbReference type="InterPro" id="IPR016036">
    <property type="entry name" value="Malonyl_transacylase_ACP-bd"/>
</dbReference>
<proteinExistence type="predicted"/>
<dbReference type="InterPro" id="IPR049552">
    <property type="entry name" value="PKS_DH_N"/>
</dbReference>
<dbReference type="SMART" id="SM00826">
    <property type="entry name" value="PKS_DH"/>
    <property type="match status" value="1"/>
</dbReference>
<dbReference type="Gene3D" id="3.40.47.10">
    <property type="match status" value="1"/>
</dbReference>
<dbReference type="PROSITE" id="PS52004">
    <property type="entry name" value="KS3_2"/>
    <property type="match status" value="1"/>
</dbReference>
<protein>
    <submittedName>
        <fullName evidence="10">Uncharacterized protein</fullName>
    </submittedName>
</protein>
<dbReference type="Pfam" id="PF08659">
    <property type="entry name" value="KR"/>
    <property type="match status" value="1"/>
</dbReference>
<feature type="region of interest" description="C-terminal hotdog fold" evidence="5">
    <location>
        <begin position="1077"/>
        <end position="1216"/>
    </location>
</feature>
<evidence type="ECO:0000256" key="6">
    <source>
        <dbReference type="SAM" id="MobiDB-lite"/>
    </source>
</evidence>
<evidence type="ECO:0000256" key="2">
    <source>
        <dbReference type="ARBA" id="ARBA00022553"/>
    </source>
</evidence>
<dbReference type="Pfam" id="PF00975">
    <property type="entry name" value="Thioesterase"/>
    <property type="match status" value="1"/>
</dbReference>
<accession>A0ABP5EQU0</accession>
<dbReference type="Proteomes" id="UP001501585">
    <property type="component" value="Unassembled WGS sequence"/>
</dbReference>
<evidence type="ECO:0000259" key="8">
    <source>
        <dbReference type="PROSITE" id="PS52004"/>
    </source>
</evidence>
<dbReference type="CDD" id="cd00833">
    <property type="entry name" value="PKS"/>
    <property type="match status" value="1"/>
</dbReference>
<dbReference type="InterPro" id="IPR001227">
    <property type="entry name" value="Ac_transferase_dom_sf"/>
</dbReference>
<name>A0ABP5EQU0_9ACTN</name>
<dbReference type="CDD" id="cd08956">
    <property type="entry name" value="KR_3_FAS_SDR_x"/>
    <property type="match status" value="1"/>
</dbReference>
<evidence type="ECO:0000256" key="5">
    <source>
        <dbReference type="PROSITE-ProRule" id="PRU01363"/>
    </source>
</evidence>
<evidence type="ECO:0000256" key="4">
    <source>
        <dbReference type="ARBA" id="ARBA00023315"/>
    </source>
</evidence>
<dbReference type="InterPro" id="IPR014043">
    <property type="entry name" value="Acyl_transferase_dom"/>
</dbReference>
<dbReference type="InterPro" id="IPR020807">
    <property type="entry name" value="PKS_DH"/>
</dbReference>
<feature type="region of interest" description="N-terminal hotdog fold" evidence="5">
    <location>
        <begin position="938"/>
        <end position="1065"/>
    </location>
</feature>
<evidence type="ECO:0000313" key="11">
    <source>
        <dbReference type="Proteomes" id="UP001501585"/>
    </source>
</evidence>
<dbReference type="InterPro" id="IPR057326">
    <property type="entry name" value="KR_dom"/>
</dbReference>
<dbReference type="Pfam" id="PF00550">
    <property type="entry name" value="PP-binding"/>
    <property type="match status" value="1"/>
</dbReference>
<keyword evidence="3" id="KW-0808">Transferase</keyword>
<dbReference type="InterPro" id="IPR029058">
    <property type="entry name" value="AB_hydrolase_fold"/>
</dbReference>
<dbReference type="InterPro" id="IPR013968">
    <property type="entry name" value="PKS_KR"/>
</dbReference>
<evidence type="ECO:0000256" key="1">
    <source>
        <dbReference type="ARBA" id="ARBA00022450"/>
    </source>
</evidence>
<gene>
    <name evidence="10" type="ORF">GCM10009799_35540</name>
</gene>
<dbReference type="Pfam" id="PF02801">
    <property type="entry name" value="Ketoacyl-synt_C"/>
    <property type="match status" value="1"/>
</dbReference>
<dbReference type="SMART" id="SM00827">
    <property type="entry name" value="PKS_AT"/>
    <property type="match status" value="1"/>
</dbReference>
<dbReference type="PROSITE" id="PS00012">
    <property type="entry name" value="PHOSPHOPANTETHEINE"/>
    <property type="match status" value="1"/>
</dbReference>
<dbReference type="PANTHER" id="PTHR43775">
    <property type="entry name" value="FATTY ACID SYNTHASE"/>
    <property type="match status" value="1"/>
</dbReference>
<dbReference type="InterPro" id="IPR050091">
    <property type="entry name" value="PKS_NRPS_Biosynth_Enz"/>
</dbReference>
<feature type="active site" description="Proton donor; for dehydratase activity" evidence="5">
    <location>
        <position position="1138"/>
    </location>
</feature>
<dbReference type="Gene3D" id="1.10.1200.10">
    <property type="entry name" value="ACP-like"/>
    <property type="match status" value="1"/>
</dbReference>
<dbReference type="Pfam" id="PF22953">
    <property type="entry name" value="SpnB_Rossmann"/>
    <property type="match status" value="1"/>
</dbReference>
<dbReference type="SMART" id="SM00822">
    <property type="entry name" value="PKS_KR"/>
    <property type="match status" value="1"/>
</dbReference>
<dbReference type="InterPro" id="IPR049900">
    <property type="entry name" value="PKS_mFAS_DH"/>
</dbReference>
<dbReference type="Gene3D" id="3.40.50.720">
    <property type="entry name" value="NAD(P)-binding Rossmann-like Domain"/>
    <property type="match status" value="1"/>
</dbReference>
<dbReference type="InterPro" id="IPR055123">
    <property type="entry name" value="SpnB-like_Rossmann"/>
</dbReference>